<dbReference type="Gene3D" id="3.40.30.10">
    <property type="entry name" value="Glutaredoxin"/>
    <property type="match status" value="1"/>
</dbReference>
<name>A0A1H8PLL5_9RHOB</name>
<accession>A0A1H8PLL5</accession>
<dbReference type="CDD" id="cd03022">
    <property type="entry name" value="DsbA_HCCA_Iso"/>
    <property type="match status" value="1"/>
</dbReference>
<keyword evidence="1 4" id="KW-0413">Isomerase</keyword>
<dbReference type="GO" id="GO:0018845">
    <property type="term" value="F:2-hydroxychromene-2-carboxylate isomerase activity"/>
    <property type="evidence" value="ECO:0007669"/>
    <property type="project" value="UniProtKB-UniRule"/>
</dbReference>
<gene>
    <name evidence="4" type="ORF">SAMN04490248_10550</name>
</gene>
<protein>
    <recommendedName>
        <fullName evidence="1">2-hydroxychromene-2-carboxylate isomerase</fullName>
        <ecNumber evidence="1">5.99.1.4</ecNumber>
    </recommendedName>
</protein>
<dbReference type="RefSeq" id="WP_093116493.1">
    <property type="nucleotide sequence ID" value="NZ_FODS01000005.1"/>
</dbReference>
<dbReference type="Pfam" id="PF01323">
    <property type="entry name" value="DSBA"/>
    <property type="match status" value="1"/>
</dbReference>
<keyword evidence="5" id="KW-1185">Reference proteome</keyword>
<dbReference type="PANTHER" id="PTHR42943:SF2">
    <property type="entry name" value="GLUTATHIONE S-TRANSFERASE KAPPA 1"/>
    <property type="match status" value="1"/>
</dbReference>
<dbReference type="Proteomes" id="UP000198893">
    <property type="component" value="Unassembled WGS sequence"/>
</dbReference>
<evidence type="ECO:0000313" key="5">
    <source>
        <dbReference type="Proteomes" id="UP000198893"/>
    </source>
</evidence>
<evidence type="ECO:0000256" key="2">
    <source>
        <dbReference type="PIRSR" id="PIRSR006386-1"/>
    </source>
</evidence>
<dbReference type="PANTHER" id="PTHR42943">
    <property type="entry name" value="GLUTATHIONE S-TRANSFERASE KAPPA"/>
    <property type="match status" value="1"/>
</dbReference>
<dbReference type="InterPro" id="IPR014440">
    <property type="entry name" value="HCCAis_GSTk"/>
</dbReference>
<evidence type="ECO:0000259" key="3">
    <source>
        <dbReference type="Pfam" id="PF01323"/>
    </source>
</evidence>
<feature type="active site" description="Nucleophile" evidence="2">
    <location>
        <position position="13"/>
    </location>
</feature>
<organism evidence="4 5">
    <name type="scientific">Salinihabitans flavidus</name>
    <dbReference type="NCBI Taxonomy" id="569882"/>
    <lineage>
        <taxon>Bacteria</taxon>
        <taxon>Pseudomonadati</taxon>
        <taxon>Pseudomonadota</taxon>
        <taxon>Alphaproteobacteria</taxon>
        <taxon>Rhodobacterales</taxon>
        <taxon>Roseobacteraceae</taxon>
        <taxon>Salinihabitans</taxon>
    </lineage>
</organism>
<dbReference type="InterPro" id="IPR051924">
    <property type="entry name" value="GST_Kappa/NadH"/>
</dbReference>
<dbReference type="GO" id="GO:0004602">
    <property type="term" value="F:glutathione peroxidase activity"/>
    <property type="evidence" value="ECO:0007669"/>
    <property type="project" value="TreeGrafter"/>
</dbReference>
<dbReference type="InterPro" id="IPR001853">
    <property type="entry name" value="DSBA-like_thioredoxin_dom"/>
</dbReference>
<dbReference type="SUPFAM" id="SSF52833">
    <property type="entry name" value="Thioredoxin-like"/>
    <property type="match status" value="1"/>
</dbReference>
<dbReference type="GO" id="GO:0006749">
    <property type="term" value="P:glutathione metabolic process"/>
    <property type="evidence" value="ECO:0007669"/>
    <property type="project" value="TreeGrafter"/>
</dbReference>
<dbReference type="STRING" id="569882.SAMN04490248_10550"/>
<dbReference type="GO" id="GO:0004364">
    <property type="term" value="F:glutathione transferase activity"/>
    <property type="evidence" value="ECO:0007669"/>
    <property type="project" value="TreeGrafter"/>
</dbReference>
<dbReference type="EC" id="5.99.1.4" evidence="1"/>
<dbReference type="AlphaFoldDB" id="A0A1H8PLL5"/>
<dbReference type="InterPro" id="IPR044087">
    <property type="entry name" value="NahD-like"/>
</dbReference>
<dbReference type="EMBL" id="FODS01000005">
    <property type="protein sequence ID" value="SEO42666.1"/>
    <property type="molecule type" value="Genomic_DNA"/>
</dbReference>
<evidence type="ECO:0000256" key="1">
    <source>
        <dbReference type="PIRNR" id="PIRNR006386"/>
    </source>
</evidence>
<proteinExistence type="inferred from homology"/>
<dbReference type="InterPro" id="IPR036249">
    <property type="entry name" value="Thioredoxin-like_sf"/>
</dbReference>
<comment type="similarity">
    <text evidence="1">Belongs to the GST superfamily. NadH family.</text>
</comment>
<dbReference type="PIRSF" id="PIRSF006386">
    <property type="entry name" value="HCCAis_GSTk"/>
    <property type="match status" value="1"/>
</dbReference>
<dbReference type="GO" id="GO:1901170">
    <property type="term" value="P:naphthalene catabolic process"/>
    <property type="evidence" value="ECO:0007669"/>
    <property type="project" value="InterPro"/>
</dbReference>
<evidence type="ECO:0000313" key="4">
    <source>
        <dbReference type="EMBL" id="SEO42666.1"/>
    </source>
</evidence>
<comment type="catalytic activity">
    <reaction evidence="1">
        <text>2-hydroxychromene-2-carboxylate = (3E)-4-(2-hydroxyphenyl)-2-oxobut-3-enoate</text>
        <dbReference type="Rhea" id="RHEA:27401"/>
        <dbReference type="ChEBI" id="CHEBI:59350"/>
        <dbReference type="ChEBI" id="CHEBI:59353"/>
        <dbReference type="EC" id="5.99.1.4"/>
    </reaction>
</comment>
<sequence>MPAPVVFYFDFASPYAYLAFDRVGRYARSAGREVDLRPVLVWALLKERGIAPPMEDAAKRAYLEHDMERSAAFYGVAYRQPDPLVISAHLAARFWLGMTADHGAPAFDLARRVFAARFVEGRDIKTPEVLCDIAAEAGLDRDSAEEAMYSDGARTALAALISLAVENGVIGVPYFDLDGEGFFGADRLPHLRWRLGLDGPD</sequence>
<feature type="domain" description="DSBA-like thioredoxin" evidence="3">
    <location>
        <begin position="5"/>
        <end position="194"/>
    </location>
</feature>
<dbReference type="OrthoDB" id="5244108at2"/>
<reference evidence="4 5" key="1">
    <citation type="submission" date="2016-10" db="EMBL/GenBank/DDBJ databases">
        <authorList>
            <person name="de Groot N.N."/>
        </authorList>
    </citation>
    <scope>NUCLEOTIDE SEQUENCE [LARGE SCALE GENOMIC DNA]</scope>
    <source>
        <strain evidence="4 5">DSM 27842</strain>
    </source>
</reference>